<dbReference type="InterPro" id="IPR001481">
    <property type="entry name" value="EP3_rcpt_2"/>
</dbReference>
<keyword evidence="5 13" id="KW-1133">Transmembrane helix</keyword>
<dbReference type="PANTHER" id="PTHR11866">
    <property type="entry name" value="G-PROTEIN COUPLED RECEPTOR FAMILY 1 MEMBER"/>
    <property type="match status" value="1"/>
</dbReference>
<evidence type="ECO:0000256" key="10">
    <source>
        <dbReference type="ARBA" id="ARBA00023224"/>
    </source>
</evidence>
<dbReference type="Pfam" id="PF00001">
    <property type="entry name" value="7tm_1"/>
    <property type="match status" value="1"/>
</dbReference>
<keyword evidence="10" id="KW-0807">Transducer</keyword>
<proteinExistence type="predicted"/>
<accession>A0A834EBM3</accession>
<evidence type="ECO:0000256" key="5">
    <source>
        <dbReference type="ARBA" id="ARBA00022989"/>
    </source>
</evidence>
<dbReference type="Gene3D" id="1.20.1070.10">
    <property type="entry name" value="Rhodopsin 7-helix transmembrane proteins"/>
    <property type="match status" value="1"/>
</dbReference>
<dbReference type="GO" id="GO:0007200">
    <property type="term" value="P:phospholipase C-activating G protein-coupled receptor signaling pathway"/>
    <property type="evidence" value="ECO:0007669"/>
    <property type="project" value="TreeGrafter"/>
</dbReference>
<feature type="transmembrane region" description="Helical" evidence="13">
    <location>
        <begin position="172"/>
        <end position="193"/>
    </location>
</feature>
<dbReference type="GO" id="GO:0006954">
    <property type="term" value="P:inflammatory response"/>
    <property type="evidence" value="ECO:0007669"/>
    <property type="project" value="TreeGrafter"/>
</dbReference>
<dbReference type="GO" id="GO:0014827">
    <property type="term" value="P:intestine smooth muscle contraction"/>
    <property type="evidence" value="ECO:0007669"/>
    <property type="project" value="TreeGrafter"/>
</dbReference>
<feature type="transmembrane region" description="Helical" evidence="13">
    <location>
        <begin position="227"/>
        <end position="252"/>
    </location>
</feature>
<sequence>MKEARGDGSAPFCARLNYSYPGMWEPERSAESRGNFTRARDTGEDCRSVSVVFPITMLITGFVGNALAMLLVSRSYRRRESKRKKSFLLCIGWLALTDMVGQLLTSPVVIVVYLSKQRWEHLDPSGRLCTFFGLTMTVFGLSSLFVASAMAVERALAIRAPHWYASHMKTRVTRCVLLGVWLAVLTFALLPVLGVGQYTIQWPGTWCFISTGGGGNGTSSPPKWGNLFFASTFAFLGLSALTITFACNLATIKALVSRCRAKATASQSSAQWGRITTETAIQLMGIMCVLSVCWSPLLIMMLKMIFNQASVEHCKTQPEKQKECNFFLIAVRLASLNQILDPWVYLLLRKILLRKFCQVANAVSCCSNDEQKGQPISLSNEIIQTGA</sequence>
<feature type="transmembrane region" description="Helical" evidence="13">
    <location>
        <begin position="51"/>
        <end position="74"/>
    </location>
</feature>
<feature type="transmembrane region" description="Helical" evidence="13">
    <location>
        <begin position="131"/>
        <end position="152"/>
    </location>
</feature>
<evidence type="ECO:0000256" key="12">
    <source>
        <dbReference type="ARBA" id="ARBA00046395"/>
    </source>
</evidence>
<evidence type="ECO:0000256" key="3">
    <source>
        <dbReference type="ARBA" id="ARBA00022475"/>
    </source>
</evidence>
<name>A0A834EBM3_9CHIR</name>
<dbReference type="GO" id="GO:0004957">
    <property type="term" value="F:prostaglandin E receptor activity"/>
    <property type="evidence" value="ECO:0007669"/>
    <property type="project" value="InterPro"/>
</dbReference>
<evidence type="ECO:0000256" key="7">
    <source>
        <dbReference type="ARBA" id="ARBA00023136"/>
    </source>
</evidence>
<dbReference type="PRINTS" id="PR00428">
    <property type="entry name" value="PROSTAGLNDNR"/>
</dbReference>
<protein>
    <recommendedName>
        <fullName evidence="2">Prostaglandin E2 receptor EP3 subtype</fullName>
    </recommendedName>
    <alternativeName>
        <fullName evidence="11">Prostanoid EP3 receptor</fullName>
    </alternativeName>
</protein>
<evidence type="ECO:0000256" key="13">
    <source>
        <dbReference type="SAM" id="Phobius"/>
    </source>
</evidence>
<evidence type="ECO:0000313" key="16">
    <source>
        <dbReference type="Proteomes" id="UP000664940"/>
    </source>
</evidence>
<dbReference type="AlphaFoldDB" id="A0A834EBM3"/>
<dbReference type="InterPro" id="IPR000276">
    <property type="entry name" value="GPCR_Rhodpsn"/>
</dbReference>
<evidence type="ECO:0000256" key="6">
    <source>
        <dbReference type="ARBA" id="ARBA00023040"/>
    </source>
</evidence>
<dbReference type="PANTHER" id="PTHR11866:SF10">
    <property type="entry name" value="PROSTAGLANDIN E2 RECEPTOR EP3 SUBTYPE"/>
    <property type="match status" value="1"/>
</dbReference>
<dbReference type="GO" id="GO:0007204">
    <property type="term" value="P:positive regulation of cytosolic calcium ion concentration"/>
    <property type="evidence" value="ECO:0007669"/>
    <property type="project" value="TreeGrafter"/>
</dbReference>
<dbReference type="GO" id="GO:0007189">
    <property type="term" value="P:adenylate cyclase-activating G protein-coupled receptor signaling pathway"/>
    <property type="evidence" value="ECO:0007669"/>
    <property type="project" value="TreeGrafter"/>
</dbReference>
<evidence type="ECO:0000256" key="1">
    <source>
        <dbReference type="ARBA" id="ARBA00004651"/>
    </source>
</evidence>
<evidence type="ECO:0000259" key="14">
    <source>
        <dbReference type="PROSITE" id="PS50262"/>
    </source>
</evidence>
<dbReference type="InterPro" id="IPR017452">
    <property type="entry name" value="GPCR_Rhodpsn_7TM"/>
</dbReference>
<feature type="transmembrane region" description="Helical" evidence="13">
    <location>
        <begin position="86"/>
        <end position="111"/>
    </location>
</feature>
<evidence type="ECO:0000256" key="8">
    <source>
        <dbReference type="ARBA" id="ARBA00023170"/>
    </source>
</evidence>
<dbReference type="Proteomes" id="UP000664940">
    <property type="component" value="Unassembled WGS sequence"/>
</dbReference>
<keyword evidence="4 13" id="KW-0812">Transmembrane</keyword>
<dbReference type="EMBL" id="JABVXQ010000005">
    <property type="protein sequence ID" value="KAF6110961.1"/>
    <property type="molecule type" value="Genomic_DNA"/>
</dbReference>
<gene>
    <name evidence="15" type="ORF">HJG60_015775</name>
</gene>
<dbReference type="PRINTS" id="PR00237">
    <property type="entry name" value="GPCRRHODOPSN"/>
</dbReference>
<dbReference type="GO" id="GO:0005886">
    <property type="term" value="C:plasma membrane"/>
    <property type="evidence" value="ECO:0007669"/>
    <property type="project" value="UniProtKB-SubCell"/>
</dbReference>
<dbReference type="SUPFAM" id="SSF81321">
    <property type="entry name" value="Family A G protein-coupled receptor-like"/>
    <property type="match status" value="1"/>
</dbReference>
<dbReference type="PRINTS" id="PR00584">
    <property type="entry name" value="PRSTNOIDE32R"/>
</dbReference>
<organism evidence="15 16">
    <name type="scientific">Phyllostomus discolor</name>
    <name type="common">pale spear-nosed bat</name>
    <dbReference type="NCBI Taxonomy" id="89673"/>
    <lineage>
        <taxon>Eukaryota</taxon>
        <taxon>Metazoa</taxon>
        <taxon>Chordata</taxon>
        <taxon>Craniata</taxon>
        <taxon>Vertebrata</taxon>
        <taxon>Euteleostomi</taxon>
        <taxon>Mammalia</taxon>
        <taxon>Eutheria</taxon>
        <taxon>Laurasiatheria</taxon>
        <taxon>Chiroptera</taxon>
        <taxon>Yangochiroptera</taxon>
        <taxon>Phyllostomidae</taxon>
        <taxon>Phyllostominae</taxon>
        <taxon>Phyllostomus</taxon>
    </lineage>
</organism>
<reference evidence="15 16" key="1">
    <citation type="journal article" date="2020" name="Nature">
        <title>Six reference-quality genomes reveal evolution of bat adaptations.</title>
        <authorList>
            <person name="Jebb D."/>
            <person name="Huang Z."/>
            <person name="Pippel M."/>
            <person name="Hughes G.M."/>
            <person name="Lavrichenko K."/>
            <person name="Devanna P."/>
            <person name="Winkler S."/>
            <person name="Jermiin L.S."/>
            <person name="Skirmuntt E.C."/>
            <person name="Katzourakis A."/>
            <person name="Burkitt-Gray L."/>
            <person name="Ray D.A."/>
            <person name="Sullivan K.A.M."/>
            <person name="Roscito J.G."/>
            <person name="Kirilenko B.M."/>
            <person name="Davalos L.M."/>
            <person name="Corthals A.P."/>
            <person name="Power M.L."/>
            <person name="Jones G."/>
            <person name="Ransome R.D."/>
            <person name="Dechmann D.K.N."/>
            <person name="Locatelli A.G."/>
            <person name="Puechmaille S.J."/>
            <person name="Fedrigo O."/>
            <person name="Jarvis E.D."/>
            <person name="Hiller M."/>
            <person name="Vernes S.C."/>
            <person name="Myers E.W."/>
            <person name="Teeling E.C."/>
        </authorList>
    </citation>
    <scope>NUCLEOTIDE SEQUENCE [LARGE SCALE GENOMIC DNA]</scope>
    <source>
        <strain evidence="15">Bat1K_MPI-CBG_1</strain>
    </source>
</reference>
<comment type="subunit">
    <text evidence="12">Interacts (via C-terminus) with MKLN1.</text>
</comment>
<dbReference type="FunFam" id="1.20.1070.10:FF:000087">
    <property type="entry name" value="prostaglandin E2 receptor EP3 subtype"/>
    <property type="match status" value="1"/>
</dbReference>
<keyword evidence="9" id="KW-0325">Glycoprotein</keyword>
<dbReference type="InterPro" id="IPR001244">
    <property type="entry name" value="Prostglndn_DP_rcpt"/>
</dbReference>
<dbReference type="PRINTS" id="PR01788">
    <property type="entry name" value="PROSTANOIDR"/>
</dbReference>
<keyword evidence="7 13" id="KW-0472">Membrane</keyword>
<evidence type="ECO:0000256" key="2">
    <source>
        <dbReference type="ARBA" id="ARBA00015397"/>
    </source>
</evidence>
<comment type="subcellular location">
    <subcellularLocation>
        <location evidence="1">Cell membrane</location>
        <topology evidence="1">Multi-pass membrane protein</topology>
    </subcellularLocation>
</comment>
<keyword evidence="6" id="KW-0297">G-protein coupled receptor</keyword>
<dbReference type="InterPro" id="IPR000265">
    <property type="entry name" value="Prostglndn_EP3_rcpt"/>
</dbReference>
<comment type="caution">
    <text evidence="15">The sequence shown here is derived from an EMBL/GenBank/DDBJ whole genome shotgun (WGS) entry which is preliminary data.</text>
</comment>
<evidence type="ECO:0000313" key="15">
    <source>
        <dbReference type="EMBL" id="KAF6110961.1"/>
    </source>
</evidence>
<dbReference type="InterPro" id="IPR008365">
    <property type="entry name" value="Prostanoid_rcpt"/>
</dbReference>
<evidence type="ECO:0000256" key="4">
    <source>
        <dbReference type="ARBA" id="ARBA00022692"/>
    </source>
</evidence>
<dbReference type="GO" id="GO:0060455">
    <property type="term" value="P:negative regulation of gastric acid secretion"/>
    <property type="evidence" value="ECO:0007669"/>
    <property type="project" value="TreeGrafter"/>
</dbReference>
<evidence type="ECO:0000256" key="11">
    <source>
        <dbReference type="ARBA" id="ARBA00031591"/>
    </source>
</evidence>
<dbReference type="PRINTS" id="PR00582">
    <property type="entry name" value="PRSTNOIDEP3R"/>
</dbReference>
<dbReference type="PROSITE" id="PS50262">
    <property type="entry name" value="G_PROTEIN_RECEP_F1_2"/>
    <property type="match status" value="1"/>
</dbReference>
<feature type="domain" description="G-protein coupled receptors family 1 profile" evidence="14">
    <location>
        <begin position="64"/>
        <end position="345"/>
    </location>
</feature>
<keyword evidence="3" id="KW-1003">Cell membrane</keyword>
<evidence type="ECO:0000256" key="9">
    <source>
        <dbReference type="ARBA" id="ARBA00023180"/>
    </source>
</evidence>
<keyword evidence="8 15" id="KW-0675">Receptor</keyword>
<feature type="transmembrane region" description="Helical" evidence="13">
    <location>
        <begin position="283"/>
        <end position="306"/>
    </location>
</feature>